<organism evidence="2 3">
    <name type="scientific">Aspergillus sclerotialis</name>
    <dbReference type="NCBI Taxonomy" id="2070753"/>
    <lineage>
        <taxon>Eukaryota</taxon>
        <taxon>Fungi</taxon>
        <taxon>Dikarya</taxon>
        <taxon>Ascomycota</taxon>
        <taxon>Pezizomycotina</taxon>
        <taxon>Eurotiomycetes</taxon>
        <taxon>Eurotiomycetidae</taxon>
        <taxon>Eurotiales</taxon>
        <taxon>Aspergillaceae</taxon>
        <taxon>Aspergillus</taxon>
        <taxon>Aspergillus subgen. Polypaecilum</taxon>
    </lineage>
</organism>
<dbReference type="Proteomes" id="UP000266188">
    <property type="component" value="Unassembled WGS sequence"/>
</dbReference>
<dbReference type="EMBL" id="MVGC01000367">
    <property type="protein sequence ID" value="RJE19819.1"/>
    <property type="molecule type" value="Genomic_DNA"/>
</dbReference>
<evidence type="ECO:0000256" key="1">
    <source>
        <dbReference type="SAM" id="MobiDB-lite"/>
    </source>
</evidence>
<evidence type="ECO:0000313" key="3">
    <source>
        <dbReference type="Proteomes" id="UP000266188"/>
    </source>
</evidence>
<sequence>MSNGQPSETKKVDPLLNASFLRARSRVFNQSSMIGDSDFQLCLDIDDYVAKARKERKDKEAEFMAALRFEAGPEKRKIRDVHSDNEGSDAERSNLGSTMKKLKTSASGEWKRQSHPILTTPTYVSSRLSAPTLMGRSTSPRTPFTPPPAPRLRPITITDTIEDIESNFSLIRNENPYESHDVPRLPLRDLPYGHLIDHIPVPETTSTQELINDMHRRRREGRAGINFDIHVDRRDRQALLEEVQRQYEGRNHERFSSPSEDKENSDESLGIFEDVDLRDNGRQPGRAFQEMVVDDEEEGYDMAEIDEDQEMLDDSDVIVTSDDSTPFSEYVLTSSDSSFNDSTPYTAPTTRAVWRHSATAANRGRVFY</sequence>
<name>A0A3A2Z9M5_9EURO</name>
<accession>A0A3A2Z9M5</accession>
<keyword evidence="3" id="KW-1185">Reference proteome</keyword>
<gene>
    <name evidence="2" type="ORF">PHISCL_07850</name>
</gene>
<feature type="region of interest" description="Disordered" evidence="1">
    <location>
        <begin position="74"/>
        <end position="99"/>
    </location>
</feature>
<proteinExistence type="predicted"/>
<reference evidence="3" key="1">
    <citation type="submission" date="2017-02" db="EMBL/GenBank/DDBJ databases">
        <authorList>
            <person name="Tafer H."/>
            <person name="Lopandic K."/>
        </authorList>
    </citation>
    <scope>NUCLEOTIDE SEQUENCE [LARGE SCALE GENOMIC DNA]</scope>
    <source>
        <strain evidence="3">CBS 366.77</strain>
    </source>
</reference>
<feature type="region of interest" description="Disordered" evidence="1">
    <location>
        <begin position="132"/>
        <end position="153"/>
    </location>
</feature>
<protein>
    <submittedName>
        <fullName evidence="2">Uncharacterized protein</fullName>
    </submittedName>
</protein>
<feature type="compositionally biased region" description="Basic and acidic residues" evidence="1">
    <location>
        <begin position="74"/>
        <end position="92"/>
    </location>
</feature>
<dbReference type="AlphaFoldDB" id="A0A3A2Z9M5"/>
<feature type="compositionally biased region" description="Basic and acidic residues" evidence="1">
    <location>
        <begin position="247"/>
        <end position="262"/>
    </location>
</feature>
<comment type="caution">
    <text evidence="2">The sequence shown here is derived from an EMBL/GenBank/DDBJ whole genome shotgun (WGS) entry which is preliminary data.</text>
</comment>
<evidence type="ECO:0000313" key="2">
    <source>
        <dbReference type="EMBL" id="RJE19819.1"/>
    </source>
</evidence>
<feature type="region of interest" description="Disordered" evidence="1">
    <location>
        <begin position="247"/>
        <end position="269"/>
    </location>
</feature>